<keyword evidence="6" id="KW-1185">Reference proteome</keyword>
<dbReference type="PANTHER" id="PTHR10555:SF170">
    <property type="entry name" value="FI18122P1"/>
    <property type="match status" value="1"/>
</dbReference>
<dbReference type="STRING" id="595528.A0A0D2X1F2"/>
<dbReference type="Pfam" id="PF13920">
    <property type="entry name" value="zf-C3HC4_3"/>
    <property type="match status" value="1"/>
</dbReference>
<keyword evidence="1" id="KW-0863">Zinc-finger</keyword>
<dbReference type="InterPro" id="IPR001683">
    <property type="entry name" value="PX_dom"/>
</dbReference>
<reference evidence="6" key="1">
    <citation type="submission" date="2011-02" db="EMBL/GenBank/DDBJ databases">
        <title>The Genome Sequence of Capsaspora owczarzaki ATCC 30864.</title>
        <authorList>
            <person name="Russ C."/>
            <person name="Cuomo C."/>
            <person name="Burger G."/>
            <person name="Gray M.W."/>
            <person name="Holland P.W.H."/>
            <person name="King N."/>
            <person name="Lang F.B.F."/>
            <person name="Roger A.J."/>
            <person name="Ruiz-Trillo I."/>
            <person name="Young S.K."/>
            <person name="Zeng Q."/>
            <person name="Gargeya S."/>
            <person name="Alvarado L."/>
            <person name="Berlin A."/>
            <person name="Chapman S.B."/>
            <person name="Chen Z."/>
            <person name="Freedman E."/>
            <person name="Gellesch M."/>
            <person name="Goldberg J."/>
            <person name="Griggs A."/>
            <person name="Gujja S."/>
            <person name="Heilman E."/>
            <person name="Heiman D."/>
            <person name="Howarth C."/>
            <person name="Mehta T."/>
            <person name="Neiman D."/>
            <person name="Pearson M."/>
            <person name="Roberts A."/>
            <person name="Saif S."/>
            <person name="Shea T."/>
            <person name="Shenoy N."/>
            <person name="Sisk P."/>
            <person name="Stolte C."/>
            <person name="Sykes S."/>
            <person name="White J."/>
            <person name="Yandava C."/>
            <person name="Haas B."/>
            <person name="Nusbaum C."/>
            <person name="Birren B."/>
        </authorList>
    </citation>
    <scope>NUCLEOTIDE SEQUENCE</scope>
    <source>
        <strain evidence="6">ATCC 30864</strain>
    </source>
</reference>
<keyword evidence="1" id="KW-0479">Metal-binding</keyword>
<feature type="domain" description="PX" evidence="4">
    <location>
        <begin position="157"/>
        <end position="284"/>
    </location>
</feature>
<dbReference type="Proteomes" id="UP000008743">
    <property type="component" value="Unassembled WGS sequence"/>
</dbReference>
<feature type="compositionally biased region" description="Low complexity" evidence="2">
    <location>
        <begin position="80"/>
        <end position="110"/>
    </location>
</feature>
<proteinExistence type="predicted"/>
<feature type="region of interest" description="Disordered" evidence="2">
    <location>
        <begin position="32"/>
        <end position="126"/>
    </location>
</feature>
<dbReference type="PhylomeDB" id="A0A0D2X1F2"/>
<dbReference type="InterPro" id="IPR036871">
    <property type="entry name" value="PX_dom_sf"/>
</dbReference>
<dbReference type="GO" id="GO:0005768">
    <property type="term" value="C:endosome"/>
    <property type="evidence" value="ECO:0007669"/>
    <property type="project" value="TreeGrafter"/>
</dbReference>
<evidence type="ECO:0008006" key="7">
    <source>
        <dbReference type="Google" id="ProtNLM"/>
    </source>
</evidence>
<evidence type="ECO:0000259" key="3">
    <source>
        <dbReference type="PROSITE" id="PS50089"/>
    </source>
</evidence>
<name>A0A0D2X1F2_CAPO3</name>
<dbReference type="GO" id="GO:0035091">
    <property type="term" value="F:phosphatidylinositol binding"/>
    <property type="evidence" value="ECO:0007669"/>
    <property type="project" value="InterPro"/>
</dbReference>
<feature type="compositionally biased region" description="Basic and acidic residues" evidence="2">
    <location>
        <begin position="32"/>
        <end position="43"/>
    </location>
</feature>
<dbReference type="SMART" id="SM00184">
    <property type="entry name" value="RING"/>
    <property type="match status" value="1"/>
</dbReference>
<dbReference type="Gene3D" id="3.30.40.10">
    <property type="entry name" value="Zinc/RING finger domain, C3HC4 (zinc finger)"/>
    <property type="match status" value="1"/>
</dbReference>
<dbReference type="Pfam" id="PF00787">
    <property type="entry name" value="PX"/>
    <property type="match status" value="1"/>
</dbReference>
<organism evidence="5 6">
    <name type="scientific">Capsaspora owczarzaki (strain ATCC 30864)</name>
    <dbReference type="NCBI Taxonomy" id="595528"/>
    <lineage>
        <taxon>Eukaryota</taxon>
        <taxon>Filasterea</taxon>
        <taxon>Capsaspora</taxon>
    </lineage>
</organism>
<evidence type="ECO:0000256" key="1">
    <source>
        <dbReference type="PROSITE-ProRule" id="PRU00175"/>
    </source>
</evidence>
<dbReference type="CDD" id="cd06093">
    <property type="entry name" value="PX_domain"/>
    <property type="match status" value="1"/>
</dbReference>
<evidence type="ECO:0000259" key="4">
    <source>
        <dbReference type="PROSITE" id="PS50195"/>
    </source>
</evidence>
<evidence type="ECO:0000313" key="5">
    <source>
        <dbReference type="EMBL" id="KJE90704.1"/>
    </source>
</evidence>
<dbReference type="GO" id="GO:0008270">
    <property type="term" value="F:zinc ion binding"/>
    <property type="evidence" value="ECO:0007669"/>
    <property type="project" value="UniProtKB-KW"/>
</dbReference>
<dbReference type="SMART" id="SM00312">
    <property type="entry name" value="PX"/>
    <property type="match status" value="1"/>
</dbReference>
<keyword evidence="1" id="KW-0862">Zinc</keyword>
<evidence type="ECO:0000313" key="6">
    <source>
        <dbReference type="Proteomes" id="UP000008743"/>
    </source>
</evidence>
<dbReference type="Gene3D" id="3.30.1520.10">
    <property type="entry name" value="Phox-like domain"/>
    <property type="match status" value="1"/>
</dbReference>
<dbReference type="OrthoDB" id="10251804at2759"/>
<gene>
    <name evidence="5" type="ORF">CAOG_001971</name>
</gene>
<dbReference type="InterPro" id="IPR013083">
    <property type="entry name" value="Znf_RING/FYVE/PHD"/>
</dbReference>
<dbReference type="SUPFAM" id="SSF64268">
    <property type="entry name" value="PX domain"/>
    <property type="match status" value="1"/>
</dbReference>
<dbReference type="InParanoid" id="A0A0D2X1F2"/>
<feature type="domain" description="RING-type" evidence="3">
    <location>
        <begin position="384"/>
        <end position="418"/>
    </location>
</feature>
<protein>
    <recommendedName>
        <fullName evidence="7">RING-type domain-containing protein</fullName>
    </recommendedName>
</protein>
<sequence>MSTRVSIVRAPLQATLNVTPVTHTLLQLHLPTHHDHDHDHNSDDTATTPTELQQQQQQQQQQQHGWLASSTPGTPPTPATSPATTLTQPPKLHDATPQQTHTQQQAQQTPQPQPQQQPPNKHRVPAPPSILEQAAARATKTMFTPHLKPGRSLLQIAAAIPEANITPSTSDFGNPFVTYKLQITLSSQVEAADPIKRTRTFTLNKRYSEFFDLFVTLAIELPGSFISDSYPPFPTKVIFGNFSARFIESRRRALEQFLQYLVNDETIVASATLKTFLSLSQLVTMDRFAAAAVLEFHLCFPPSLFFSRSSLTCSLCTLPTFTLGQQHELHTIHRTSAHSDGSLDTNLSAEESLRLIQNLRTERRNDLNEFRTALHAKEAGHLTCKICFDRNVEVTLYPCGHTFMCERCARRFETCPVCARGFNFYWKVYF</sequence>
<dbReference type="PANTHER" id="PTHR10555">
    <property type="entry name" value="SORTING NEXIN"/>
    <property type="match status" value="1"/>
</dbReference>
<feature type="compositionally biased region" description="Low complexity" evidence="2">
    <location>
        <begin position="44"/>
        <end position="72"/>
    </location>
</feature>
<dbReference type="EMBL" id="KE346361">
    <property type="protein sequence ID" value="KJE90704.1"/>
    <property type="molecule type" value="Genomic_DNA"/>
</dbReference>
<dbReference type="AlphaFoldDB" id="A0A0D2X1F2"/>
<dbReference type="PROSITE" id="PS50195">
    <property type="entry name" value="PX"/>
    <property type="match status" value="1"/>
</dbReference>
<dbReference type="InterPro" id="IPR001841">
    <property type="entry name" value="Znf_RING"/>
</dbReference>
<dbReference type="SUPFAM" id="SSF57850">
    <property type="entry name" value="RING/U-box"/>
    <property type="match status" value="1"/>
</dbReference>
<evidence type="ECO:0000256" key="2">
    <source>
        <dbReference type="SAM" id="MobiDB-lite"/>
    </source>
</evidence>
<dbReference type="PROSITE" id="PS50089">
    <property type="entry name" value="ZF_RING_2"/>
    <property type="match status" value="1"/>
</dbReference>
<accession>A0A0D2X1F2</accession>